<dbReference type="AlphaFoldDB" id="A0A9D4I133"/>
<keyword evidence="2" id="KW-1185">Reference proteome</keyword>
<gene>
    <name evidence="1" type="ORF">DPMN_047038</name>
</gene>
<comment type="caution">
    <text evidence="1">The sequence shown here is derived from an EMBL/GenBank/DDBJ whole genome shotgun (WGS) entry which is preliminary data.</text>
</comment>
<sequence>MNDTFRLNWIFESEFLKEADVLFNLCYEEFKNVNKELEKEGDKAVTAVEAAAAKMSIKQLLADVRK</sequence>
<protein>
    <submittedName>
        <fullName evidence="1">Uncharacterized protein</fullName>
    </submittedName>
</protein>
<evidence type="ECO:0000313" key="2">
    <source>
        <dbReference type="Proteomes" id="UP000828390"/>
    </source>
</evidence>
<evidence type="ECO:0000313" key="1">
    <source>
        <dbReference type="EMBL" id="KAH3740334.1"/>
    </source>
</evidence>
<proteinExistence type="predicted"/>
<dbReference type="Proteomes" id="UP000828390">
    <property type="component" value="Unassembled WGS sequence"/>
</dbReference>
<reference evidence="1" key="1">
    <citation type="journal article" date="2019" name="bioRxiv">
        <title>The Genome of the Zebra Mussel, Dreissena polymorpha: A Resource for Invasive Species Research.</title>
        <authorList>
            <person name="McCartney M.A."/>
            <person name="Auch B."/>
            <person name="Kono T."/>
            <person name="Mallez S."/>
            <person name="Zhang Y."/>
            <person name="Obille A."/>
            <person name="Becker A."/>
            <person name="Abrahante J.E."/>
            <person name="Garbe J."/>
            <person name="Badalamenti J.P."/>
            <person name="Herman A."/>
            <person name="Mangelson H."/>
            <person name="Liachko I."/>
            <person name="Sullivan S."/>
            <person name="Sone E.D."/>
            <person name="Koren S."/>
            <person name="Silverstein K.A.T."/>
            <person name="Beckman K.B."/>
            <person name="Gohl D.M."/>
        </authorList>
    </citation>
    <scope>NUCLEOTIDE SEQUENCE</scope>
    <source>
        <strain evidence="1">Duluth1</strain>
        <tissue evidence="1">Whole animal</tissue>
    </source>
</reference>
<organism evidence="1 2">
    <name type="scientific">Dreissena polymorpha</name>
    <name type="common">Zebra mussel</name>
    <name type="synonym">Mytilus polymorpha</name>
    <dbReference type="NCBI Taxonomy" id="45954"/>
    <lineage>
        <taxon>Eukaryota</taxon>
        <taxon>Metazoa</taxon>
        <taxon>Spiralia</taxon>
        <taxon>Lophotrochozoa</taxon>
        <taxon>Mollusca</taxon>
        <taxon>Bivalvia</taxon>
        <taxon>Autobranchia</taxon>
        <taxon>Heteroconchia</taxon>
        <taxon>Euheterodonta</taxon>
        <taxon>Imparidentia</taxon>
        <taxon>Neoheterodontei</taxon>
        <taxon>Myida</taxon>
        <taxon>Dreissenoidea</taxon>
        <taxon>Dreissenidae</taxon>
        <taxon>Dreissena</taxon>
    </lineage>
</organism>
<dbReference type="EMBL" id="JAIWYP010000011">
    <property type="protein sequence ID" value="KAH3740334.1"/>
    <property type="molecule type" value="Genomic_DNA"/>
</dbReference>
<reference evidence="1" key="2">
    <citation type="submission" date="2020-11" db="EMBL/GenBank/DDBJ databases">
        <authorList>
            <person name="McCartney M.A."/>
            <person name="Auch B."/>
            <person name="Kono T."/>
            <person name="Mallez S."/>
            <person name="Becker A."/>
            <person name="Gohl D.M."/>
            <person name="Silverstein K.A.T."/>
            <person name="Koren S."/>
            <person name="Bechman K.B."/>
            <person name="Herman A."/>
            <person name="Abrahante J.E."/>
            <person name="Garbe J."/>
        </authorList>
    </citation>
    <scope>NUCLEOTIDE SEQUENCE</scope>
    <source>
        <strain evidence="1">Duluth1</strain>
        <tissue evidence="1">Whole animal</tissue>
    </source>
</reference>
<name>A0A9D4I133_DREPO</name>
<accession>A0A9D4I133</accession>